<evidence type="ECO:0000256" key="5">
    <source>
        <dbReference type="ARBA" id="ARBA00023136"/>
    </source>
</evidence>
<dbReference type="PANTHER" id="PTHR40077:SF1">
    <property type="entry name" value="MEMBRANE PROTEIN"/>
    <property type="match status" value="1"/>
</dbReference>
<organism evidence="9 10">
    <name type="scientific">Lipingzhangella halophila</name>
    <dbReference type="NCBI Taxonomy" id="1783352"/>
    <lineage>
        <taxon>Bacteria</taxon>
        <taxon>Bacillati</taxon>
        <taxon>Actinomycetota</taxon>
        <taxon>Actinomycetes</taxon>
        <taxon>Streptosporangiales</taxon>
        <taxon>Nocardiopsidaceae</taxon>
        <taxon>Lipingzhangella</taxon>
    </lineage>
</organism>
<accession>A0A7W7W186</accession>
<comment type="caution">
    <text evidence="9">The sequence shown here is derived from an EMBL/GenBank/DDBJ whole genome shotgun (WGS) entry which is preliminary data.</text>
</comment>
<evidence type="ECO:0000256" key="4">
    <source>
        <dbReference type="ARBA" id="ARBA00022989"/>
    </source>
</evidence>
<feature type="region of interest" description="Disordered" evidence="6">
    <location>
        <begin position="97"/>
        <end position="122"/>
    </location>
</feature>
<dbReference type="AlphaFoldDB" id="A0A7W7W186"/>
<dbReference type="RefSeq" id="WP_184574996.1">
    <property type="nucleotide sequence ID" value="NZ_JACHJT010000001.1"/>
</dbReference>
<dbReference type="Pfam" id="PF12823">
    <property type="entry name" value="DUF3817"/>
    <property type="match status" value="1"/>
</dbReference>
<name>A0A7W7W186_9ACTN</name>
<gene>
    <name evidence="9" type="ORF">F4561_000878</name>
</gene>
<evidence type="ECO:0000313" key="9">
    <source>
        <dbReference type="EMBL" id="MBB4930058.1"/>
    </source>
</evidence>
<evidence type="ECO:0000256" key="1">
    <source>
        <dbReference type="ARBA" id="ARBA00004651"/>
    </source>
</evidence>
<dbReference type="PANTHER" id="PTHR40077">
    <property type="entry name" value="MEMBRANE PROTEIN-RELATED"/>
    <property type="match status" value="1"/>
</dbReference>
<evidence type="ECO:0000259" key="8">
    <source>
        <dbReference type="Pfam" id="PF12823"/>
    </source>
</evidence>
<evidence type="ECO:0000256" key="3">
    <source>
        <dbReference type="ARBA" id="ARBA00022692"/>
    </source>
</evidence>
<dbReference type="GO" id="GO:0005886">
    <property type="term" value="C:plasma membrane"/>
    <property type="evidence" value="ECO:0007669"/>
    <property type="project" value="UniProtKB-SubCell"/>
</dbReference>
<feature type="compositionally biased region" description="Low complexity" evidence="6">
    <location>
        <begin position="101"/>
        <end position="122"/>
    </location>
</feature>
<proteinExistence type="predicted"/>
<feature type="transmembrane region" description="Helical" evidence="7">
    <location>
        <begin position="12"/>
        <end position="33"/>
    </location>
</feature>
<keyword evidence="2" id="KW-1003">Cell membrane</keyword>
<keyword evidence="5 7" id="KW-0472">Membrane</keyword>
<keyword evidence="4 7" id="KW-1133">Transmembrane helix</keyword>
<dbReference type="NCBIfam" id="TIGR03954">
    <property type="entry name" value="integ_memb_HG"/>
    <property type="match status" value="1"/>
</dbReference>
<feature type="transmembrane region" description="Helical" evidence="7">
    <location>
        <begin position="40"/>
        <end position="61"/>
    </location>
</feature>
<evidence type="ECO:0000256" key="2">
    <source>
        <dbReference type="ARBA" id="ARBA00022475"/>
    </source>
</evidence>
<reference evidence="9 10" key="1">
    <citation type="submission" date="2020-08" db="EMBL/GenBank/DDBJ databases">
        <title>Sequencing the genomes of 1000 actinobacteria strains.</title>
        <authorList>
            <person name="Klenk H.-P."/>
        </authorList>
    </citation>
    <scope>NUCLEOTIDE SEQUENCE [LARGE SCALE GENOMIC DNA]</scope>
    <source>
        <strain evidence="9 10">DSM 102030</strain>
    </source>
</reference>
<sequence>MPTYVLRTFRVIAAVEAVTWAGLLVGMFVKYVVVHNETGVQIFGPLHGAAFIGYVVLALVAWRVLGWGGWTTVLALVASVPPLTTVVFERWATRTGRIDPANRGGNANAGGARQRGTAPTRG</sequence>
<dbReference type="InterPro" id="IPR023845">
    <property type="entry name" value="DUF3817_TM"/>
</dbReference>
<protein>
    <submittedName>
        <fullName evidence="9">Integral membrane protein</fullName>
    </submittedName>
</protein>
<feature type="transmembrane region" description="Helical" evidence="7">
    <location>
        <begin position="67"/>
        <end position="88"/>
    </location>
</feature>
<keyword evidence="3 7" id="KW-0812">Transmembrane</keyword>
<dbReference type="Proteomes" id="UP000523007">
    <property type="component" value="Unassembled WGS sequence"/>
</dbReference>
<evidence type="ECO:0000256" key="6">
    <source>
        <dbReference type="SAM" id="MobiDB-lite"/>
    </source>
</evidence>
<evidence type="ECO:0000313" key="10">
    <source>
        <dbReference type="Proteomes" id="UP000523007"/>
    </source>
</evidence>
<comment type="subcellular location">
    <subcellularLocation>
        <location evidence="1">Cell membrane</location>
        <topology evidence="1">Multi-pass membrane protein</topology>
    </subcellularLocation>
</comment>
<feature type="domain" description="DUF3817" evidence="8">
    <location>
        <begin position="6"/>
        <end position="94"/>
    </location>
</feature>
<dbReference type="EMBL" id="JACHJT010000001">
    <property type="protein sequence ID" value="MBB4930058.1"/>
    <property type="molecule type" value="Genomic_DNA"/>
</dbReference>
<evidence type="ECO:0000256" key="7">
    <source>
        <dbReference type="SAM" id="Phobius"/>
    </source>
</evidence>
<keyword evidence="10" id="KW-1185">Reference proteome</keyword>